<dbReference type="GeneID" id="23862661"/>
<feature type="transmembrane region" description="Helical" evidence="1">
    <location>
        <begin position="41"/>
        <end position="60"/>
    </location>
</feature>
<reference evidence="3" key="1">
    <citation type="journal article" date="2010" name="PLoS Negl. Trop. Dis.">
        <title>The genome sequence of Trypanosoma brucei gambiense, causative agent of chronic human african trypanosomiasis.</title>
        <authorList>
            <person name="Jackson A.P."/>
            <person name="Sanders M."/>
            <person name="Berry A."/>
            <person name="McQuillan J."/>
            <person name="Aslett M.A."/>
            <person name="Quail M.A."/>
            <person name="Chukualim B."/>
            <person name="Capewell P."/>
            <person name="MacLeod A."/>
            <person name="Melville S.E."/>
            <person name="Gibson W."/>
            <person name="Barry J.D."/>
            <person name="Berriman M."/>
            <person name="Hertz-Fowler C."/>
        </authorList>
    </citation>
    <scope>NUCLEOTIDE SEQUENCE [LARGE SCALE GENOMIC DNA]</scope>
    <source>
        <strain evidence="3">MHOM/CI/86/DAL972</strain>
    </source>
</reference>
<keyword evidence="1" id="KW-0812">Transmembrane</keyword>
<evidence type="ECO:0000256" key="1">
    <source>
        <dbReference type="SAM" id="Phobius"/>
    </source>
</evidence>
<protein>
    <submittedName>
        <fullName evidence="2">Uncharacterized protein</fullName>
    </submittedName>
</protein>
<keyword evidence="1" id="KW-1133">Transmembrane helix</keyword>
<proteinExistence type="predicted"/>
<dbReference type="AlphaFoldDB" id="C9ZSY5"/>
<name>C9ZSY5_TRYB9</name>
<evidence type="ECO:0000313" key="2">
    <source>
        <dbReference type="EMBL" id="CBH12520.1"/>
    </source>
</evidence>
<accession>C9ZSY5</accession>
<dbReference type="Proteomes" id="UP000002316">
    <property type="component" value="Chromosome 7"/>
</dbReference>
<gene>
    <name evidence="2" type="ORF">TbgDal_VII4440</name>
</gene>
<sequence>MKLKRSRKKEKTKKEEKHVFIDILLIEVEKFPHCFRRRRNLLLYTCTISFPCFVLFYFTLKFFCFLAAMDWMCARIRESPPSFIYLFIFLNKKIKNQVTETRPTNEHYHHFCFDANWKQ</sequence>
<dbReference type="KEGG" id="tbg:TbgDal_VII4440"/>
<organism evidence="2 3">
    <name type="scientific">Trypanosoma brucei gambiense (strain MHOM/CI/86/DAL972)</name>
    <dbReference type="NCBI Taxonomy" id="679716"/>
    <lineage>
        <taxon>Eukaryota</taxon>
        <taxon>Discoba</taxon>
        <taxon>Euglenozoa</taxon>
        <taxon>Kinetoplastea</taxon>
        <taxon>Metakinetoplastina</taxon>
        <taxon>Trypanosomatida</taxon>
        <taxon>Trypanosomatidae</taxon>
        <taxon>Trypanosoma</taxon>
    </lineage>
</organism>
<evidence type="ECO:0000313" key="3">
    <source>
        <dbReference type="Proteomes" id="UP000002316"/>
    </source>
</evidence>
<keyword evidence="1" id="KW-0472">Membrane</keyword>
<dbReference type="RefSeq" id="XP_011774800.1">
    <property type="nucleotide sequence ID" value="XM_011776498.1"/>
</dbReference>
<dbReference type="EMBL" id="FN554970">
    <property type="protein sequence ID" value="CBH12520.1"/>
    <property type="molecule type" value="Genomic_DNA"/>
</dbReference>